<organism evidence="3 4">
    <name type="scientific">Durusdinium trenchii</name>
    <dbReference type="NCBI Taxonomy" id="1381693"/>
    <lineage>
        <taxon>Eukaryota</taxon>
        <taxon>Sar</taxon>
        <taxon>Alveolata</taxon>
        <taxon>Dinophyceae</taxon>
        <taxon>Suessiales</taxon>
        <taxon>Symbiodiniaceae</taxon>
        <taxon>Durusdinium</taxon>
    </lineage>
</organism>
<feature type="chain" id="PRO_5046338384" description="Trimethylguanosine synthase" evidence="2">
    <location>
        <begin position="20"/>
        <end position="261"/>
    </location>
</feature>
<proteinExistence type="predicted"/>
<dbReference type="EMBL" id="CAXAMM010038935">
    <property type="protein sequence ID" value="CAK9082248.1"/>
    <property type="molecule type" value="Genomic_DNA"/>
</dbReference>
<evidence type="ECO:0008006" key="5">
    <source>
        <dbReference type="Google" id="ProtNLM"/>
    </source>
</evidence>
<accession>A0ABP0Q324</accession>
<evidence type="ECO:0000313" key="3">
    <source>
        <dbReference type="EMBL" id="CAK9082248.1"/>
    </source>
</evidence>
<comment type="caution">
    <text evidence="3">The sequence shown here is derived from an EMBL/GenBank/DDBJ whole genome shotgun (WGS) entry which is preliminary data.</text>
</comment>
<feature type="signal peptide" evidence="2">
    <location>
        <begin position="1"/>
        <end position="19"/>
    </location>
</feature>
<feature type="compositionally biased region" description="Low complexity" evidence="1">
    <location>
        <begin position="25"/>
        <end position="35"/>
    </location>
</feature>
<evidence type="ECO:0000256" key="1">
    <source>
        <dbReference type="SAM" id="MobiDB-lite"/>
    </source>
</evidence>
<keyword evidence="2" id="KW-0732">Signal</keyword>
<evidence type="ECO:0000313" key="4">
    <source>
        <dbReference type="Proteomes" id="UP001642464"/>
    </source>
</evidence>
<dbReference type="Proteomes" id="UP001642464">
    <property type="component" value="Unassembled WGS sequence"/>
</dbReference>
<dbReference type="SUPFAM" id="SSF53335">
    <property type="entry name" value="S-adenosyl-L-methionine-dependent methyltransferases"/>
    <property type="match status" value="1"/>
</dbReference>
<sequence>MVLWLLMFISGVLLGLGVSHVWKWRPSSRSPSSAQARRRRQYVPRGSGGEQIRGSSADAQRTVLCEDAIAWLQSISALPTGSCVLTGVPDIHELDNITLAGYVEWFQMTVKLILEKLPAQSRAIFMQTDVKVTKDGNHGRNAKGGTYWQWLNKAGYTHYLCFTNDEADESLDRGFPDVIRKGLSTWTSGAGVNSVELACNYLKSCGCRIVVDPFCGEGAVLAVANALQLQALGVEHSQKRARQARCLDGQALLEADHAEFA</sequence>
<feature type="region of interest" description="Disordered" evidence="1">
    <location>
        <begin position="25"/>
        <end position="55"/>
    </location>
</feature>
<evidence type="ECO:0000256" key="2">
    <source>
        <dbReference type="SAM" id="SignalP"/>
    </source>
</evidence>
<reference evidence="3 4" key="1">
    <citation type="submission" date="2024-02" db="EMBL/GenBank/DDBJ databases">
        <authorList>
            <person name="Chen Y."/>
            <person name="Shah S."/>
            <person name="Dougan E. K."/>
            <person name="Thang M."/>
            <person name="Chan C."/>
        </authorList>
    </citation>
    <scope>NUCLEOTIDE SEQUENCE [LARGE SCALE GENOMIC DNA]</scope>
</reference>
<name>A0ABP0Q324_9DINO</name>
<dbReference type="InterPro" id="IPR029063">
    <property type="entry name" value="SAM-dependent_MTases_sf"/>
</dbReference>
<gene>
    <name evidence="3" type="ORF">SCF082_LOCUS39099</name>
</gene>
<keyword evidence="4" id="KW-1185">Reference proteome</keyword>
<protein>
    <recommendedName>
        <fullName evidence="5">Trimethylguanosine synthase</fullName>
    </recommendedName>
</protein>